<dbReference type="GO" id="GO:0003700">
    <property type="term" value="F:DNA-binding transcription factor activity"/>
    <property type="evidence" value="ECO:0007669"/>
    <property type="project" value="InterPro"/>
</dbReference>
<dbReference type="AlphaFoldDB" id="A0A1I4E3J6"/>
<dbReference type="Gene3D" id="1.10.10.10">
    <property type="entry name" value="Winged helix-like DNA-binding domain superfamily/Winged helix DNA-binding domain"/>
    <property type="match status" value="1"/>
</dbReference>
<dbReference type="Pfam" id="PF01022">
    <property type="entry name" value="HTH_5"/>
    <property type="match status" value="1"/>
</dbReference>
<dbReference type="Proteomes" id="UP000198915">
    <property type="component" value="Unassembled WGS sequence"/>
</dbReference>
<evidence type="ECO:0000313" key="5">
    <source>
        <dbReference type="EMBL" id="SFK99137.1"/>
    </source>
</evidence>
<protein>
    <submittedName>
        <fullName evidence="5">Regulatory protein, arsR family</fullName>
    </submittedName>
</protein>
<keyword evidence="3" id="KW-0804">Transcription</keyword>
<dbReference type="PROSITE" id="PS50987">
    <property type="entry name" value="HTH_ARSR_2"/>
    <property type="match status" value="1"/>
</dbReference>
<dbReference type="PANTHER" id="PTHR33154">
    <property type="entry name" value="TRANSCRIPTIONAL REGULATOR, ARSR FAMILY"/>
    <property type="match status" value="1"/>
</dbReference>
<proteinExistence type="predicted"/>
<dbReference type="InterPro" id="IPR001845">
    <property type="entry name" value="HTH_ArsR_DNA-bd_dom"/>
</dbReference>
<evidence type="ECO:0000259" key="4">
    <source>
        <dbReference type="PROSITE" id="PS50987"/>
    </source>
</evidence>
<feature type="domain" description="HTH arsR-type" evidence="4">
    <location>
        <begin position="210"/>
        <end position="302"/>
    </location>
</feature>
<evidence type="ECO:0000313" key="6">
    <source>
        <dbReference type="Proteomes" id="UP000198915"/>
    </source>
</evidence>
<dbReference type="CDD" id="cd00090">
    <property type="entry name" value="HTH_ARSR"/>
    <property type="match status" value="1"/>
</dbReference>
<reference evidence="6" key="1">
    <citation type="submission" date="2016-10" db="EMBL/GenBank/DDBJ databases">
        <authorList>
            <person name="Varghese N."/>
            <person name="Submissions S."/>
        </authorList>
    </citation>
    <scope>NUCLEOTIDE SEQUENCE [LARGE SCALE GENOMIC DNA]</scope>
    <source>
        <strain evidence="6">OK042</strain>
    </source>
</reference>
<organism evidence="5 6">
    <name type="scientific">Brevibacillus centrosporus</name>
    <dbReference type="NCBI Taxonomy" id="54910"/>
    <lineage>
        <taxon>Bacteria</taxon>
        <taxon>Bacillati</taxon>
        <taxon>Bacillota</taxon>
        <taxon>Bacilli</taxon>
        <taxon>Bacillales</taxon>
        <taxon>Paenibacillaceae</taxon>
        <taxon>Brevibacillus</taxon>
    </lineage>
</organism>
<dbReference type="InterPro" id="IPR051081">
    <property type="entry name" value="HTH_MetalResp_TranReg"/>
</dbReference>
<dbReference type="InterPro" id="IPR011991">
    <property type="entry name" value="ArsR-like_HTH"/>
</dbReference>
<accession>A0A1I4E3J6</accession>
<dbReference type="RefSeq" id="WP_092277180.1">
    <property type="nucleotide sequence ID" value="NZ_BJOE01000039.1"/>
</dbReference>
<keyword evidence="6" id="KW-1185">Reference proteome</keyword>
<name>A0A1I4E3J6_9BACL</name>
<dbReference type="SMART" id="SM00418">
    <property type="entry name" value="HTH_ARSR"/>
    <property type="match status" value="1"/>
</dbReference>
<dbReference type="STRING" id="1884381.SAMN05518846_12739"/>
<dbReference type="GO" id="GO:0003677">
    <property type="term" value="F:DNA binding"/>
    <property type="evidence" value="ECO:0007669"/>
    <property type="project" value="UniProtKB-KW"/>
</dbReference>
<dbReference type="InterPro" id="IPR036390">
    <property type="entry name" value="WH_DNA-bd_sf"/>
</dbReference>
<dbReference type="EMBL" id="FORT01000027">
    <property type="protein sequence ID" value="SFK99137.1"/>
    <property type="molecule type" value="Genomic_DNA"/>
</dbReference>
<keyword evidence="2" id="KW-0238">DNA-binding</keyword>
<dbReference type="SUPFAM" id="SSF46785">
    <property type="entry name" value="Winged helix' DNA-binding domain"/>
    <property type="match status" value="1"/>
</dbReference>
<evidence type="ECO:0000256" key="3">
    <source>
        <dbReference type="ARBA" id="ARBA00023163"/>
    </source>
</evidence>
<sequence>MTYSVEVSFAPANELITSFYTFLCTKAHKRLELGPNWVKNTTEQLSERFAAELKELEYWSDWGQLQLLVWQCPKKETTTQFLLWLESLSVGELFERLSPWISTFPEDLGVVRDRVSYFLSEWDQQYFQSVSSMIVDPLITDANEKLQWKAARGPVELIELATNGLYFEPVDQAHRVLLIPQYHSQPVTLLHCYRGIAVCQYSSDHLPVIEDNLPSPSLYRLTRSLADKTRLQILHYLKSGPKSYMEIVNHMQMAKSTIYEHTLNLRSAGLIRGHVLGSSVVSYSLREEALDWMNDQLKAYLK</sequence>
<evidence type="ECO:0000256" key="1">
    <source>
        <dbReference type="ARBA" id="ARBA00023015"/>
    </source>
</evidence>
<keyword evidence="1" id="KW-0805">Transcription regulation</keyword>
<gene>
    <name evidence="5" type="ORF">SAMN05518846_12739</name>
</gene>
<dbReference type="InterPro" id="IPR036388">
    <property type="entry name" value="WH-like_DNA-bd_sf"/>
</dbReference>
<evidence type="ECO:0000256" key="2">
    <source>
        <dbReference type="ARBA" id="ARBA00023125"/>
    </source>
</evidence>
<dbReference type="PANTHER" id="PTHR33154:SF33">
    <property type="entry name" value="TRANSCRIPTIONAL REPRESSOR SDPR"/>
    <property type="match status" value="1"/>
</dbReference>